<dbReference type="Gene3D" id="1.20.5.340">
    <property type="match status" value="1"/>
</dbReference>
<dbReference type="PROSITE" id="PS51688">
    <property type="entry name" value="ICA"/>
    <property type="match status" value="1"/>
</dbReference>
<protein>
    <submittedName>
        <fullName evidence="2">Tail fiber domain-containing protein</fullName>
    </submittedName>
</protein>
<dbReference type="Pfam" id="PF13884">
    <property type="entry name" value="Peptidase_S74"/>
    <property type="match status" value="1"/>
</dbReference>
<gene>
    <name evidence="2" type="ORF">NQT62_14140</name>
</gene>
<dbReference type="SUPFAM" id="SSF57997">
    <property type="entry name" value="Tropomyosin"/>
    <property type="match status" value="1"/>
</dbReference>
<organism evidence="2 3">
    <name type="scientific">Limnobacter humi</name>
    <dbReference type="NCBI Taxonomy" id="1778671"/>
    <lineage>
        <taxon>Bacteria</taxon>
        <taxon>Pseudomonadati</taxon>
        <taxon>Pseudomonadota</taxon>
        <taxon>Betaproteobacteria</taxon>
        <taxon>Burkholderiales</taxon>
        <taxon>Burkholderiaceae</taxon>
        <taxon>Limnobacter</taxon>
    </lineage>
</organism>
<evidence type="ECO:0000313" key="2">
    <source>
        <dbReference type="EMBL" id="MCQ8897578.1"/>
    </source>
</evidence>
<keyword evidence="3" id="KW-1185">Reference proteome</keyword>
<dbReference type="Proteomes" id="UP001204142">
    <property type="component" value="Unassembled WGS sequence"/>
</dbReference>
<accession>A0ABT1WKJ8</accession>
<dbReference type="InterPro" id="IPR011049">
    <property type="entry name" value="Serralysin-like_metalloprot_C"/>
</dbReference>
<dbReference type="InterPro" id="IPR030392">
    <property type="entry name" value="S74_ICA"/>
</dbReference>
<name>A0ABT1WKJ8_9BURK</name>
<feature type="domain" description="Peptidase S74" evidence="1">
    <location>
        <begin position="3261"/>
        <end position="3353"/>
    </location>
</feature>
<evidence type="ECO:0000259" key="1">
    <source>
        <dbReference type="PROSITE" id="PS51688"/>
    </source>
</evidence>
<evidence type="ECO:0000313" key="3">
    <source>
        <dbReference type="Proteomes" id="UP001204142"/>
    </source>
</evidence>
<comment type="caution">
    <text evidence="2">The sequence shown here is derived from an EMBL/GenBank/DDBJ whole genome shotgun (WGS) entry which is preliminary data.</text>
</comment>
<dbReference type="RefSeq" id="WP_256765382.1">
    <property type="nucleotide sequence ID" value="NZ_JANIGO010000005.1"/>
</dbReference>
<sequence>MRSFVKSFHVERVTSRLVCVVLFAMLMAPGVGHAGSSETSAAFTATQLVRQFTLRNTVSQVNQGLQGFVSDQNGVLRGLPMSAALSFFPADMGTVPNGYGVPTRDGGGRPLGYCAWDNASSTAGGGFNAGLGASVPLVYAVVSAGLNGAIETSCAQILATRTAAGDDYIEIRQPQQTASQQYRSSVATYADLLATQGTDGDVRLVRESNRLYTYSAGSWVPVYAGPTFNDDSAANGTGAVSYTAGKVTVAEFQATVANFSSNLTVAGSSTFSGAVTASNGITVTAGGAKITGNSTVTGNLDVSGALTAATLAGNGSALTNLNAANITTGVLGAAFGGTGVDSSTAANGQLLIGNGAGFSLGNIVGIADQVNVTTGAGSITLSLPQSISTTSTPTFGGLMLNGALVGTTASFSGNVSAQRLILADSTGGVSDPNLIVGLTAMQGSQTGSGGNTAVGISALQSNLSGAYNVAIGTNALLTNISGGMNTAAGFNALQQNSDGFYNSAFGAYALQSNSHGQNNTAIGLNSLSANTIGSANSALGISALAGNIDGFGNTAFGAAALYKNTQGARNVAIGLNAGYSNASNNSTNANITGNNNTFVGANAMPGTTTQLTYATALGSESLVTTSNTIVLGRATDKTVIGSTGTASGGILQNKILQVTGDVGITGNLSIAGAFSAASFSGNGSGLTNLNGSNINSGLVPVAFGGTGVNGSAAANGALLIGNGSGYTLGTLTGTANQVNVANGAGSITLSLPQNIATTSTPTFAGMNLNGTLNVTNSVALNTSNLGSSTSLRDLRVFSTDGFSPWDHLRIRVGDHQTNVDAGGADNGLNFRVGNGNTGNVGDQTYNTVLTLFPDQSAVFTGRVDAQSLYLGGQAVLPMTKANIDAALTSASSIGAASPQTNLALGTSALASERRAGNVAIGAGVLASLTASAASNDGVFNTGVGYSTLAANSTGRDNTAVGAEALLFNTTGFSNTAMGRAALYSNTTGQKNSAFGSAALFSATTASNNAVFGDGAAFGLTTGSDNTVVGQGALFSTTTGAQNTSIGRLSMFSNATGQQNAALGSAALYSNTTGSYNVAMGQSAGFSTIGGSTSNANTTGSNNTFVGAFAMPGTTTQLNYATALGSGALVGTSNTVVLGRTTDSTVIGATGTASSGILQNKILQVTGDVGITGNLSIGGAFSAASFSGDGSALTNLNASNITSGMLGTAFGGTGVNGSAAANGTLLIGNGSGYTLSTLTGTAEQINVANGAGSITLSLPQSIATTSTPTFGGLALNGALVGTTASFNGNVSAQRLILADSSGGVDLPSVIIGQAAMQGPQSGFGANTAVGISALQDNQSGYFNVGIGSSALMNNTHGAFNVAVGNNVLEKNLDGIFNSAVGASALGSNTSGLGNTAMGTLALSANTLANGNSAFGLSALGSNTEGLTNTAVGAQALGSNTLGSDNVALGIYAGYSTVDSNDTNANITGSNNTFIGAYTMPGTTTQLNYATALGSAALVSTSNTVVLGRTTDSTVIGATGTASSGILQNKILQVTGDVGITGNLSLGGAFSAASLNGDNLTLTGGLSANSAFITDFLNVSRLLSASAVGNISVGNFNLLDLNSGYENIAIGNGTLPFNVSGTYNIAMGAGAMLNAQTGSDNVSVGGNSLHILVNGSSNTAIGASALYTTDGYGNTGVGAAALGTNTTGSENTGVGLNAGGNRLFEPAANQRYGNNNTYLGAYTYPVTDSLSFATALGSGAGVGTSNTIVLGRTVDTTVIGAEGMASSGILQNKILQVTGDVGITGNLSVGGTLSAASFNGDNLALTGGLSASSATIAGVVNAGRVQFSNAAGNIVIGNNTLTNVESGYENIAIGNYTLSSNISGGYNIAIGDGAQISLETGFNNVAVGPESLNYLISGYSNTAIGTRALYDTDGYGNTGIGDGAMTANTTGNENTGVGLDAGRSRNYSHASNQRYGNNNTYLGAHSFPVTDNLSYATALGSDAAVSTSNTIVLGRTIDTTVIGATGAATSGILQNKILQVTGDVGISNGLTIGGTLTASTLAANTANFIGAVTAQRILVGDSTGVLIPNVVVGLGAMQGTPSGTGGNTAVGRNALSSNTSGEGNVAVGRESMQGVTTASYNTAFGSYAMFSGNGSLVTAIGSSAAAYMTGSQNVAVGVNALQMAGSVYNVAVGNNSLYGLSSGGANTVLGHYAMSSLTAGASNIAIGHRAGGSLLTGSGNIAIGEQAAQGLTNGSNNLSIGNNTQISNNLSYATVLGNNAVVTTSNTIVLGRTTDSTVIGATGTATSGLLQNKILQVTGDVGISGNLSLGGVITGASAVFTGNLAANRLLLGDSSGGVTNPNIVIGVGALGGVPSGAGGNVAIGNGSMANNTSGGLNVAIGHLAMNSNTTGYLNTALGASALISNTTGNNNIAIGTDALYANTTGSDNAAVGVYALTSNTTGYSNTAMGSSALYANTTGYRNSAFGYSALLSNTTGYANTATGYHALKFNTTGNQNTATGYKALEFNSTGYQNTAAGYRSLQSNTTGESNTATGFGALQFSSTGVRNTADGTYALYNNTTGDRNTAVGYSALATNTTGSYNTAIGHSAGPSDSNLSYSTALGAFSSVSTSNTIVLGRTTDSTVIGATGTATSGILQNKILQVTGDVGVTGDLSLGGALTLNTLNATTGNFSGAVSALRLLVSDSSGGVAVPNMVVGGNNMVNAQSGGGQNTVLGINALRDNTSGAQNTAVGLSSLIQNVDGSNNTVVGAYAMYVNTSGSNNTALGGSALGDQTTASNNTAVGQSALRKATTGGFNSALGQSALYSSTTGALNSALGMSALWANTTGSANVALGVNAGYADSAFSATNPNTTGSNNTYLGAYARPNSGVQLNYATALGSDAQVSTSNTIVLGRTTDTTVIGATGTASSGILQNKILQVTGDVGITGSLGIGGAFSAASFSGDGSALTNLNGSNISNGTVSAARGGTGLDGSAAANGALLIGNGAGFSLGNLTAGAGLSITNGSGSILIANTGVKTFNSRSGDVVLTKTDVDNAGNLSGSNFAFGPGTLVSLTSGIQNLAFGNNALTGVTTGSNNVALGTLALQYGNASNNIAIGSLANRASNGGDNVTIGSYAMEFNSTGDSNVVVGRSAMRNATAASQNVAIGYLGLYGASTGGSNVAVGSRAGYASPGGDTSFANTTGAYNTFLGSSARPGTATQLSYATALGAESLVSTSNTIVLGRTTDTTVIGADGAATSGNLLGGKLQVTGDIRASGNVYASGVQLTSDRRLKTDINQMDNQTILDNLTRMSAYRYRLINDPTGQVRVGVIAQELAMLFPELAQVNVSGYYSVDYSGLGALAAAGVGKLNAQLKSLDSTVQTQGKKLGELGVRVDQMDDRVKGLEDWKTSANTRMDSLQKAIDVNVEKIAENALKIAANTERITALDDALGRLDKRVGTTESRLSKVEATWSNTFTVSDDGSTLTVHTPNLVVSNFTAEALRTKAAYTERLEAEMARIRNLEVDSLKANIATARNVKAEVVNTGSAEVYAGAGMPAFLFAAPADGHYTVNTSAMDGSYATATVIVNAGQVKVIPIKSEGIDLIGDGNSVKALAAGKMIRASWIKMG</sequence>
<reference evidence="2 3" key="1">
    <citation type="submission" date="2022-07" db="EMBL/GenBank/DDBJ databases">
        <authorList>
            <person name="Xamxidin M."/>
            <person name="Wu M."/>
        </authorList>
    </citation>
    <scope>NUCLEOTIDE SEQUENCE [LARGE SCALE GENOMIC DNA]</scope>
    <source>
        <strain evidence="2 3">NBRC 111650</strain>
    </source>
</reference>
<dbReference type="EMBL" id="JANIGO010000005">
    <property type="protein sequence ID" value="MCQ8897578.1"/>
    <property type="molecule type" value="Genomic_DNA"/>
</dbReference>
<proteinExistence type="predicted"/>
<dbReference type="Gene3D" id="2.150.10.10">
    <property type="entry name" value="Serralysin-like metalloprotease, C-terminal"/>
    <property type="match status" value="2"/>
</dbReference>